<feature type="region of interest" description="Disordered" evidence="4">
    <location>
        <begin position="1"/>
        <end position="33"/>
    </location>
</feature>
<dbReference type="Proteomes" id="UP001174909">
    <property type="component" value="Unassembled WGS sequence"/>
</dbReference>
<comment type="caution">
    <text evidence="5">The sequence shown here is derived from an EMBL/GenBank/DDBJ whole genome shotgun (WGS) entry which is preliminary data.</text>
</comment>
<evidence type="ECO:0000313" key="6">
    <source>
        <dbReference type="Proteomes" id="UP001174909"/>
    </source>
</evidence>
<dbReference type="PANTHER" id="PTHR12687">
    <property type="entry name" value="NUCLEOLAR COMPLEX 2 AND RAD4-RELATED"/>
    <property type="match status" value="1"/>
</dbReference>
<evidence type="ECO:0000256" key="1">
    <source>
        <dbReference type="ARBA" id="ARBA00004123"/>
    </source>
</evidence>
<reference evidence="5" key="1">
    <citation type="submission" date="2023-03" db="EMBL/GenBank/DDBJ databases">
        <authorList>
            <person name="Steffen K."/>
            <person name="Cardenas P."/>
        </authorList>
    </citation>
    <scope>NUCLEOTIDE SEQUENCE</scope>
</reference>
<dbReference type="GO" id="GO:0030690">
    <property type="term" value="C:Noc1p-Noc2p complex"/>
    <property type="evidence" value="ECO:0007669"/>
    <property type="project" value="TreeGrafter"/>
</dbReference>
<evidence type="ECO:0000256" key="3">
    <source>
        <dbReference type="ARBA" id="ARBA00023242"/>
    </source>
</evidence>
<keyword evidence="3" id="KW-0539">Nucleus</keyword>
<comment type="similarity">
    <text evidence="2">Belongs to the NOC2 family.</text>
</comment>
<dbReference type="GO" id="GO:0005654">
    <property type="term" value="C:nucleoplasm"/>
    <property type="evidence" value="ECO:0007669"/>
    <property type="project" value="TreeGrafter"/>
</dbReference>
<dbReference type="GO" id="GO:0042273">
    <property type="term" value="P:ribosomal large subunit biogenesis"/>
    <property type="evidence" value="ECO:0007669"/>
    <property type="project" value="TreeGrafter"/>
</dbReference>
<dbReference type="GO" id="GO:0000122">
    <property type="term" value="P:negative regulation of transcription by RNA polymerase II"/>
    <property type="evidence" value="ECO:0007669"/>
    <property type="project" value="TreeGrafter"/>
</dbReference>
<evidence type="ECO:0000313" key="5">
    <source>
        <dbReference type="EMBL" id="CAI8013285.1"/>
    </source>
</evidence>
<evidence type="ECO:0000256" key="4">
    <source>
        <dbReference type="SAM" id="MobiDB-lite"/>
    </source>
</evidence>
<feature type="compositionally biased region" description="Acidic residues" evidence="4">
    <location>
        <begin position="63"/>
        <end position="83"/>
    </location>
</feature>
<organism evidence="5 6">
    <name type="scientific">Geodia barretti</name>
    <name type="common">Barrett's horny sponge</name>
    <dbReference type="NCBI Taxonomy" id="519541"/>
    <lineage>
        <taxon>Eukaryota</taxon>
        <taxon>Metazoa</taxon>
        <taxon>Porifera</taxon>
        <taxon>Demospongiae</taxon>
        <taxon>Heteroscleromorpha</taxon>
        <taxon>Tetractinellida</taxon>
        <taxon>Astrophorina</taxon>
        <taxon>Geodiidae</taxon>
        <taxon>Geodia</taxon>
    </lineage>
</organism>
<dbReference type="GO" id="GO:0003714">
    <property type="term" value="F:transcription corepressor activity"/>
    <property type="evidence" value="ECO:0007669"/>
    <property type="project" value="TreeGrafter"/>
</dbReference>
<dbReference type="GO" id="GO:0030691">
    <property type="term" value="C:Noc2p-Noc3p complex"/>
    <property type="evidence" value="ECO:0007669"/>
    <property type="project" value="TreeGrafter"/>
</dbReference>
<accession>A0AA35WG96</accession>
<protein>
    <submittedName>
        <fullName evidence="5">Nucleolar complex protein 2 homolog</fullName>
    </submittedName>
</protein>
<dbReference type="AlphaFoldDB" id="A0AA35WG96"/>
<evidence type="ECO:0000256" key="2">
    <source>
        <dbReference type="ARBA" id="ARBA00005907"/>
    </source>
</evidence>
<dbReference type="GO" id="GO:0042393">
    <property type="term" value="F:histone binding"/>
    <property type="evidence" value="ECO:0007669"/>
    <property type="project" value="TreeGrafter"/>
</dbReference>
<feature type="region of interest" description="Disordered" evidence="4">
    <location>
        <begin position="57"/>
        <end position="133"/>
    </location>
</feature>
<gene>
    <name evidence="5" type="ORF">GBAR_LOCUS8443</name>
</gene>
<proteinExistence type="inferred from homology"/>
<dbReference type="PANTHER" id="PTHR12687:SF4">
    <property type="entry name" value="NUCLEOLAR COMPLEX PROTEIN 2 HOMOLOG"/>
    <property type="match status" value="1"/>
</dbReference>
<dbReference type="InterPro" id="IPR005343">
    <property type="entry name" value="Noc2"/>
</dbReference>
<comment type="subcellular location">
    <subcellularLocation>
        <location evidence="1">Nucleus</location>
    </subcellularLocation>
</comment>
<feature type="compositionally biased region" description="Basic and acidic residues" evidence="4">
    <location>
        <begin position="9"/>
        <end position="20"/>
    </location>
</feature>
<sequence>MPKRRSRGGRGEWGVREVEKGAGNVKGSKKMKLSESLAGLATSDPEFYQYLRDNDHELLEFRDSEEEEVEREEEEESGDEEPGEGGGGGGGGEVEEVPLNISSWKQTKVEEDSSGEDEKEEKEKEEGEGGGIPVTAAMVKNWVSAITEEHSLAGVKQLSLALRAAVRGVRGGEEGGEVYHVSGTSEFNAVVLACLTHVTPCLNHHIPPLPSSNTPKKRPFRPSSHKIWGRVRPVAESHCLVVLELVRGLKEPSMVCAVLR</sequence>
<name>A0AA35WG96_GEOBA</name>
<dbReference type="EMBL" id="CASHTH010001251">
    <property type="protein sequence ID" value="CAI8013285.1"/>
    <property type="molecule type" value="Genomic_DNA"/>
</dbReference>
<dbReference type="GO" id="GO:0005730">
    <property type="term" value="C:nucleolus"/>
    <property type="evidence" value="ECO:0007669"/>
    <property type="project" value="TreeGrafter"/>
</dbReference>
<keyword evidence="6" id="KW-1185">Reference proteome</keyword>